<evidence type="ECO:0000256" key="4">
    <source>
        <dbReference type="SAM" id="MobiDB-lite"/>
    </source>
</evidence>
<organism evidence="6 7">
    <name type="scientific">Schaedlerella arabinosiphila</name>
    <dbReference type="NCBI Taxonomy" id="2044587"/>
    <lineage>
        <taxon>Bacteria</taxon>
        <taxon>Bacillati</taxon>
        <taxon>Bacillota</taxon>
        <taxon>Clostridia</taxon>
        <taxon>Lachnospirales</taxon>
        <taxon>Lachnospiraceae</taxon>
        <taxon>Schaedlerella</taxon>
    </lineage>
</organism>
<dbReference type="InterPro" id="IPR006059">
    <property type="entry name" value="SBP"/>
</dbReference>
<feature type="compositionally biased region" description="Basic and acidic residues" evidence="4">
    <location>
        <begin position="33"/>
        <end position="47"/>
    </location>
</feature>
<dbReference type="GO" id="GO:0015768">
    <property type="term" value="P:maltose transport"/>
    <property type="evidence" value="ECO:0007669"/>
    <property type="project" value="TreeGrafter"/>
</dbReference>
<dbReference type="Gene3D" id="3.40.190.10">
    <property type="entry name" value="Periplasmic binding protein-like II"/>
    <property type="match status" value="1"/>
</dbReference>
<protein>
    <submittedName>
        <fullName evidence="6">Sugar ABC transporter substrate-binding protein</fullName>
    </submittedName>
</protein>
<gene>
    <name evidence="6" type="ORF">EBB54_28735</name>
</gene>
<evidence type="ECO:0000256" key="1">
    <source>
        <dbReference type="ARBA" id="ARBA00008520"/>
    </source>
</evidence>
<dbReference type="Proteomes" id="UP000274920">
    <property type="component" value="Unassembled WGS sequence"/>
</dbReference>
<keyword evidence="7" id="KW-1185">Reference proteome</keyword>
<dbReference type="GO" id="GO:0055052">
    <property type="term" value="C:ATP-binding cassette (ABC) transporter complex, substrate-binding subunit-containing"/>
    <property type="evidence" value="ECO:0007669"/>
    <property type="project" value="TreeGrafter"/>
</dbReference>
<reference evidence="6" key="1">
    <citation type="submission" date="2018-10" db="EMBL/GenBank/DDBJ databases">
        <title>Schaedlerella arabinophila gen. nov. sp. nov., isolated from the mouse intestinal tract and comparative analysis with the genome of the closely related altered Schaedler flora strain ASF502.</title>
        <authorList>
            <person name="Miyake S."/>
            <person name="Soh M."/>
            <person name="Seedorf H."/>
        </authorList>
    </citation>
    <scope>NUCLEOTIDE SEQUENCE [LARGE SCALE GENOMIC DNA]</scope>
    <source>
        <strain evidence="6">DSM 106076</strain>
    </source>
</reference>
<proteinExistence type="inferred from homology"/>
<dbReference type="PANTHER" id="PTHR30061">
    <property type="entry name" value="MALTOSE-BINDING PERIPLASMIC PROTEIN"/>
    <property type="match status" value="1"/>
</dbReference>
<evidence type="ECO:0000256" key="2">
    <source>
        <dbReference type="ARBA" id="ARBA00022448"/>
    </source>
</evidence>
<sequence length="446" mass="49840">MKRTYMKKRITGIALCILLAAGLAACGTPKNESGSKAEKQDGGDKSEMSGSDGEIVLEFPSWQATEPGFQEFWEEATAEFEKRHDGVKINLYQVPFDSYVDTLTTLYAAGTAPQITHIPSRYFAQFSDMGWFEPLNERLEKTEILDNWSSLQDGLQADGEYYGVLLLGNGYSMYYNKAMFEEAKLDIPTDINSFMEAAKALTRDEDGDGDPETYGFGACQVTDTNFYNEATSFIVGMGGKWSENRDLAPMTSEETVEALKLYQSLFQNNYTPVGLSVEQKRQYFVEGKMAMIFDGPWVASLIDSAAEDVKPNLLVAAIPFENIPGSVSNSLHIPAAISDEEKELVWDFIQMVAEDDFQKLYMEKVGSPSPSKRAIDEEILAENPFLGQFVEDAEKAQEILPSGYEKNYGEFTQYIIDGVMTMVTEPYADVEETLEAMKTKITDELK</sequence>
<dbReference type="AlphaFoldDB" id="A0A426DQ48"/>
<dbReference type="GO" id="GO:1901982">
    <property type="term" value="F:maltose binding"/>
    <property type="evidence" value="ECO:0007669"/>
    <property type="project" value="TreeGrafter"/>
</dbReference>
<keyword evidence="3 5" id="KW-0732">Signal</keyword>
<evidence type="ECO:0000313" key="6">
    <source>
        <dbReference type="EMBL" id="RRK34878.1"/>
    </source>
</evidence>
<dbReference type="CDD" id="cd13585">
    <property type="entry name" value="PBP2_TMBP_like"/>
    <property type="match status" value="1"/>
</dbReference>
<evidence type="ECO:0000256" key="3">
    <source>
        <dbReference type="ARBA" id="ARBA00022729"/>
    </source>
</evidence>
<comment type="similarity">
    <text evidence="1">Belongs to the bacterial solute-binding protein 1 family.</text>
</comment>
<dbReference type="GO" id="GO:0042956">
    <property type="term" value="P:maltodextrin transmembrane transport"/>
    <property type="evidence" value="ECO:0007669"/>
    <property type="project" value="TreeGrafter"/>
</dbReference>
<dbReference type="Pfam" id="PF13416">
    <property type="entry name" value="SBP_bac_8"/>
    <property type="match status" value="1"/>
</dbReference>
<name>A0A426DQ48_9FIRM</name>
<dbReference type="RefSeq" id="WP_125130102.1">
    <property type="nucleotide sequence ID" value="NZ_RHJS01000002.1"/>
</dbReference>
<dbReference type="PROSITE" id="PS51257">
    <property type="entry name" value="PROKAR_LIPOPROTEIN"/>
    <property type="match status" value="1"/>
</dbReference>
<dbReference type="PANTHER" id="PTHR30061:SF50">
    <property type="entry name" value="MALTOSE_MALTODEXTRIN-BINDING PERIPLASMIC PROTEIN"/>
    <property type="match status" value="1"/>
</dbReference>
<evidence type="ECO:0000256" key="5">
    <source>
        <dbReference type="SAM" id="SignalP"/>
    </source>
</evidence>
<feature type="chain" id="PRO_5038885990" evidence="5">
    <location>
        <begin position="27"/>
        <end position="446"/>
    </location>
</feature>
<dbReference type="EMBL" id="RHJS01000002">
    <property type="protein sequence ID" value="RRK34878.1"/>
    <property type="molecule type" value="Genomic_DNA"/>
</dbReference>
<keyword evidence="2" id="KW-0813">Transport</keyword>
<comment type="caution">
    <text evidence="6">The sequence shown here is derived from an EMBL/GenBank/DDBJ whole genome shotgun (WGS) entry which is preliminary data.</text>
</comment>
<feature type="region of interest" description="Disordered" evidence="4">
    <location>
        <begin position="28"/>
        <end position="50"/>
    </location>
</feature>
<evidence type="ECO:0000313" key="7">
    <source>
        <dbReference type="Proteomes" id="UP000274920"/>
    </source>
</evidence>
<accession>A0A426DQ48</accession>
<dbReference type="SUPFAM" id="SSF53850">
    <property type="entry name" value="Periplasmic binding protein-like II"/>
    <property type="match status" value="1"/>
</dbReference>
<feature type="signal peptide" evidence="5">
    <location>
        <begin position="1"/>
        <end position="26"/>
    </location>
</feature>